<dbReference type="Gene3D" id="1.10.4030.10">
    <property type="entry name" value="Porin chaperone SurA, peptide-binding domain"/>
    <property type="match status" value="1"/>
</dbReference>
<feature type="transmembrane region" description="Helical" evidence="8">
    <location>
        <begin position="12"/>
        <end position="34"/>
    </location>
</feature>
<evidence type="ECO:0000256" key="8">
    <source>
        <dbReference type="SAM" id="Phobius"/>
    </source>
</evidence>
<gene>
    <name evidence="10" type="ORF">PGH07_07500</name>
</gene>
<dbReference type="RefSeq" id="WP_289413755.1">
    <property type="nucleotide sequence ID" value="NZ_JAQIBD010000002.1"/>
</dbReference>
<keyword evidence="3 8" id="KW-0812">Transmembrane</keyword>
<proteinExistence type="inferred from homology"/>
<comment type="caution">
    <text evidence="10">The sequence shown here is derived from an EMBL/GenBank/DDBJ whole genome shotgun (WGS) entry which is preliminary data.</text>
</comment>
<dbReference type="Proteomes" id="UP001169069">
    <property type="component" value="Unassembled WGS sequence"/>
</dbReference>
<evidence type="ECO:0000256" key="4">
    <source>
        <dbReference type="ARBA" id="ARBA00022989"/>
    </source>
</evidence>
<keyword evidence="11" id="KW-1185">Reference proteome</keyword>
<dbReference type="InterPro" id="IPR052029">
    <property type="entry name" value="PpiD_chaperone"/>
</dbReference>
<dbReference type="EMBL" id="JAQIBD010000002">
    <property type="protein sequence ID" value="MDM5272020.1"/>
    <property type="molecule type" value="Genomic_DNA"/>
</dbReference>
<keyword evidence="5 8" id="KW-0472">Membrane</keyword>
<evidence type="ECO:0000256" key="5">
    <source>
        <dbReference type="ARBA" id="ARBA00023136"/>
    </source>
</evidence>
<accession>A0ABT7QYW2</accession>
<protein>
    <submittedName>
        <fullName evidence="10">SurA N-terminal domain-containing protein</fullName>
    </submittedName>
</protein>
<feature type="domain" description="PpiC" evidence="9">
    <location>
        <begin position="239"/>
        <end position="359"/>
    </location>
</feature>
<keyword evidence="6" id="KW-0143">Chaperone</keyword>
<keyword evidence="4 8" id="KW-1133">Transmembrane helix</keyword>
<keyword evidence="2" id="KW-1003">Cell membrane</keyword>
<sequence length="491" mass="55969">MISWMQRHNKYLVWTIWVATVAFIGAGFVGWGSYNFGSKAGNVAKVGEIEIPQSKLNMVYSDMYNEYNQKMQGQLDEAKAKELGLVQQAFAAIETQTKVLNFAKENGIIVSDEEIAKVLQSIKLFQKNGQFSKENYDHYLKNRRMTAKTFEEALREELTISKTLNLLTTNAMPFEEKVVSSAINIADKIAYKVLTLNDIKVDINDSDIQTYWELQKDNFMTPKQYKLSIVWTDTTDTAVTDDELQKHFAENSFNYTDQEGKQLSFEEAKENVTNDLKLQKSKKAAQKAYIAFKKGELSSNETLTLPVNDMKLSAEIWDEIAQKSVGEIMKPKVANDRYATIKIEEVIEPRVKSYEEAKEETTAMYKVAMQQKGLSELAENTLQNFDDINATTSNFLTLNKNVNLAPLNSEESLQFIQKLFTSPEEKGMISVVDKVVIYNILEQKVMPTDENQSASIKQRVGQLKKGIFENNFLQTLDKKYPVEVYVQGLTN</sequence>
<evidence type="ECO:0000256" key="6">
    <source>
        <dbReference type="ARBA" id="ARBA00023186"/>
    </source>
</evidence>
<evidence type="ECO:0000313" key="10">
    <source>
        <dbReference type="EMBL" id="MDM5272020.1"/>
    </source>
</evidence>
<dbReference type="InterPro" id="IPR027304">
    <property type="entry name" value="Trigger_fact/SurA_dom_sf"/>
</dbReference>
<evidence type="ECO:0000256" key="7">
    <source>
        <dbReference type="ARBA" id="ARBA00038408"/>
    </source>
</evidence>
<comment type="similarity">
    <text evidence="7">Belongs to the PpiD chaperone family.</text>
</comment>
<dbReference type="InterPro" id="IPR000297">
    <property type="entry name" value="PPIase_PpiC"/>
</dbReference>
<reference evidence="10" key="1">
    <citation type="submission" date="2023-01" db="EMBL/GenBank/DDBJ databases">
        <title>Sulfurovum sp. zt1-1 genome assembly.</title>
        <authorList>
            <person name="Wang J."/>
        </authorList>
    </citation>
    <scope>NUCLEOTIDE SEQUENCE</scope>
    <source>
        <strain evidence="10">Zt1-1</strain>
    </source>
</reference>
<name>A0ABT7QYW2_9BACT</name>
<dbReference type="PANTHER" id="PTHR47529">
    <property type="entry name" value="PEPTIDYL-PROLYL CIS-TRANS ISOMERASE D"/>
    <property type="match status" value="1"/>
</dbReference>
<evidence type="ECO:0000256" key="1">
    <source>
        <dbReference type="ARBA" id="ARBA00004401"/>
    </source>
</evidence>
<evidence type="ECO:0000256" key="3">
    <source>
        <dbReference type="ARBA" id="ARBA00022692"/>
    </source>
</evidence>
<dbReference type="Pfam" id="PF13624">
    <property type="entry name" value="SurA_N_3"/>
    <property type="match status" value="1"/>
</dbReference>
<dbReference type="Pfam" id="PF13145">
    <property type="entry name" value="Rotamase_2"/>
    <property type="match status" value="1"/>
</dbReference>
<comment type="subcellular location">
    <subcellularLocation>
        <location evidence="1">Cell membrane</location>
        <topology evidence="1">Single-pass type II membrane protein</topology>
    </subcellularLocation>
</comment>
<dbReference type="PANTHER" id="PTHR47529:SF1">
    <property type="entry name" value="PERIPLASMIC CHAPERONE PPID"/>
    <property type="match status" value="1"/>
</dbReference>
<dbReference type="SUPFAM" id="SSF109998">
    <property type="entry name" value="Triger factor/SurA peptide-binding domain-like"/>
    <property type="match status" value="1"/>
</dbReference>
<evidence type="ECO:0000313" key="11">
    <source>
        <dbReference type="Proteomes" id="UP001169069"/>
    </source>
</evidence>
<evidence type="ECO:0000256" key="2">
    <source>
        <dbReference type="ARBA" id="ARBA00022475"/>
    </source>
</evidence>
<evidence type="ECO:0000259" key="9">
    <source>
        <dbReference type="Pfam" id="PF13145"/>
    </source>
</evidence>
<organism evidence="10 11">
    <name type="scientific">Sulfurovum zhangzhouensis</name>
    <dbReference type="NCBI Taxonomy" id="3019067"/>
    <lineage>
        <taxon>Bacteria</taxon>
        <taxon>Pseudomonadati</taxon>
        <taxon>Campylobacterota</taxon>
        <taxon>Epsilonproteobacteria</taxon>
        <taxon>Campylobacterales</taxon>
        <taxon>Sulfurovaceae</taxon>
        <taxon>Sulfurovum</taxon>
    </lineage>
</organism>